<feature type="region of interest" description="Disordered" evidence="3">
    <location>
        <begin position="74"/>
        <end position="109"/>
    </location>
</feature>
<name>A0A6A4XYF9_9STRA</name>
<keyword evidence="4" id="KW-0812">Transmembrane</keyword>
<evidence type="ECO:0000256" key="3">
    <source>
        <dbReference type="SAM" id="MobiDB-lite"/>
    </source>
</evidence>
<proteinExistence type="predicted"/>
<evidence type="ECO:0000313" key="6">
    <source>
        <dbReference type="EMBL" id="KAF0688309.1"/>
    </source>
</evidence>
<keyword evidence="4" id="KW-0472">Membrane</keyword>
<keyword evidence="1" id="KW-0611">Plant defense</keyword>
<dbReference type="Pfam" id="PF00182">
    <property type="entry name" value="Glyco_hydro_19"/>
    <property type="match status" value="1"/>
</dbReference>
<evidence type="ECO:0000256" key="2">
    <source>
        <dbReference type="ARBA" id="ARBA00023157"/>
    </source>
</evidence>
<dbReference type="GO" id="GO:0016998">
    <property type="term" value="P:cell wall macromolecule catabolic process"/>
    <property type="evidence" value="ECO:0007669"/>
    <property type="project" value="InterPro"/>
</dbReference>
<feature type="compositionally biased region" description="Low complexity" evidence="3">
    <location>
        <begin position="86"/>
        <end position="104"/>
    </location>
</feature>
<protein>
    <recommendedName>
        <fullName evidence="5">Glycoside hydrolase family 19 catalytic domain-containing protein</fullName>
    </recommendedName>
</protein>
<dbReference type="OrthoDB" id="617225at2759"/>
<reference evidence="6" key="1">
    <citation type="submission" date="2019-06" db="EMBL/GenBank/DDBJ databases">
        <title>Genomics analysis of Aphanomyces spp. identifies a new class of oomycete effector associated with host adaptation.</title>
        <authorList>
            <person name="Gaulin E."/>
        </authorList>
    </citation>
    <scope>NUCLEOTIDE SEQUENCE</scope>
    <source>
        <strain evidence="6">CBS 578.67</strain>
    </source>
</reference>
<dbReference type="PANTHER" id="PTHR22595">
    <property type="entry name" value="CHITINASE-RELATED"/>
    <property type="match status" value="1"/>
</dbReference>
<dbReference type="SUPFAM" id="SSF53955">
    <property type="entry name" value="Lysozyme-like"/>
    <property type="match status" value="1"/>
</dbReference>
<evidence type="ECO:0000256" key="4">
    <source>
        <dbReference type="SAM" id="Phobius"/>
    </source>
</evidence>
<feature type="domain" description="Glycoside hydrolase family 19 catalytic" evidence="5">
    <location>
        <begin position="133"/>
        <end position="177"/>
    </location>
</feature>
<dbReference type="GO" id="GO:0006032">
    <property type="term" value="P:chitin catabolic process"/>
    <property type="evidence" value="ECO:0007669"/>
    <property type="project" value="InterPro"/>
</dbReference>
<dbReference type="GO" id="GO:0004568">
    <property type="term" value="F:chitinase activity"/>
    <property type="evidence" value="ECO:0007669"/>
    <property type="project" value="InterPro"/>
</dbReference>
<comment type="caution">
    <text evidence="6">The sequence shown here is derived from an EMBL/GenBank/DDBJ whole genome shotgun (WGS) entry which is preliminary data.</text>
</comment>
<sequence length="193" mass="20272">MGSWYKKTNATRHSTGSNVRPDLAILQEFDAKDSNVQDTAAPRCQRIILIAVTALVVIGAAVAVVVTATQSDTAASVGSGSGPFQTTPVPMSTPEPTTTSTTTAPPLPPPAIKTTGLASIVSSDLFLQLFPKALAVYKYDHLVSVATAKYPEFAASGNVDNDKREVAAFLGQLSLESGNLTFVEEVKKADMCQ</sequence>
<accession>A0A6A4XYF9</accession>
<dbReference type="InterPro" id="IPR023346">
    <property type="entry name" value="Lysozyme-like_dom_sf"/>
</dbReference>
<organism evidence="6">
    <name type="scientific">Aphanomyces stellatus</name>
    <dbReference type="NCBI Taxonomy" id="120398"/>
    <lineage>
        <taxon>Eukaryota</taxon>
        <taxon>Sar</taxon>
        <taxon>Stramenopiles</taxon>
        <taxon>Oomycota</taxon>
        <taxon>Saprolegniomycetes</taxon>
        <taxon>Saprolegniales</taxon>
        <taxon>Verrucalvaceae</taxon>
        <taxon>Aphanomyces</taxon>
    </lineage>
</organism>
<dbReference type="InterPro" id="IPR000726">
    <property type="entry name" value="Glyco_hydro_19_cat"/>
</dbReference>
<keyword evidence="4" id="KW-1133">Transmembrane helix</keyword>
<evidence type="ECO:0000256" key="1">
    <source>
        <dbReference type="ARBA" id="ARBA00022821"/>
    </source>
</evidence>
<dbReference type="Gene3D" id="1.10.530.10">
    <property type="match status" value="1"/>
</dbReference>
<feature type="transmembrane region" description="Helical" evidence="4">
    <location>
        <begin position="47"/>
        <end position="66"/>
    </location>
</feature>
<dbReference type="GO" id="GO:0006952">
    <property type="term" value="P:defense response"/>
    <property type="evidence" value="ECO:0007669"/>
    <property type="project" value="UniProtKB-KW"/>
</dbReference>
<dbReference type="AlphaFoldDB" id="A0A6A4XYF9"/>
<evidence type="ECO:0000259" key="5">
    <source>
        <dbReference type="Pfam" id="PF00182"/>
    </source>
</evidence>
<keyword evidence="2" id="KW-1015">Disulfide bond</keyword>
<dbReference type="EMBL" id="VJMH01006738">
    <property type="protein sequence ID" value="KAF0688309.1"/>
    <property type="molecule type" value="Genomic_DNA"/>
</dbReference>
<dbReference type="PANTHER" id="PTHR22595:SF79">
    <property type="entry name" value="CHITINASE 12"/>
    <property type="match status" value="1"/>
</dbReference>
<gene>
    <name evidence="6" type="ORF">As57867_019993</name>
</gene>
<feature type="non-terminal residue" evidence="6">
    <location>
        <position position="193"/>
    </location>
</feature>